<dbReference type="InterPro" id="IPR013783">
    <property type="entry name" value="Ig-like_fold"/>
</dbReference>
<dbReference type="RefSeq" id="XP_018538399.1">
    <property type="nucleotide sequence ID" value="XM_018682883.2"/>
</dbReference>
<dbReference type="AlphaFoldDB" id="A0AAJ7PTN9"/>
<protein>
    <submittedName>
        <fullName evidence="5">Uncharacterized protein LOC108887449 isoform X1</fullName>
    </submittedName>
</protein>
<evidence type="ECO:0000259" key="3">
    <source>
        <dbReference type="PROSITE" id="PS50835"/>
    </source>
</evidence>
<evidence type="ECO:0000256" key="1">
    <source>
        <dbReference type="SAM" id="Phobius"/>
    </source>
</evidence>
<feature type="transmembrane region" description="Helical" evidence="1">
    <location>
        <begin position="227"/>
        <end position="248"/>
    </location>
</feature>
<feature type="domain" description="Ig-like" evidence="3">
    <location>
        <begin position="9"/>
        <end position="102"/>
    </location>
</feature>
<gene>
    <name evidence="5" type="primary">LOC108887449</name>
</gene>
<evidence type="ECO:0000256" key="2">
    <source>
        <dbReference type="SAM" id="SignalP"/>
    </source>
</evidence>
<dbReference type="InterPro" id="IPR003599">
    <property type="entry name" value="Ig_sub"/>
</dbReference>
<dbReference type="GeneID" id="108887449"/>
<sequence>MALSVMLLLHLTVVTGQYSSFRVRDGDEVTLPCENLTYSQRDCGNTQWTLSGQINTAEVKLVTFGKIHEESKSKSDRLSLTENCSLVIKKVTAEDAGKYTCRQFDRSGQQQGPDAQVFLFLVTKTEQKNRDQVTLNCSVSTYGWCNHRVKWLIEDKDIRDMKTSQVYCSATVSILTSHYNYTSRSGLFKCEMTDTHSGKVQQFTFSHQSSAAPADEEVAKPQGWQRFIIVSVGLAALLIIVVAVNIWAKTKGTKTQMDENNLHNTEGDTTVNYENMNDLYASVRF</sequence>
<organism evidence="4 5">
    <name type="scientific">Lates calcarifer</name>
    <name type="common">Barramundi</name>
    <name type="synonym">Holocentrus calcarifer</name>
    <dbReference type="NCBI Taxonomy" id="8187"/>
    <lineage>
        <taxon>Eukaryota</taxon>
        <taxon>Metazoa</taxon>
        <taxon>Chordata</taxon>
        <taxon>Craniata</taxon>
        <taxon>Vertebrata</taxon>
        <taxon>Euteleostomi</taxon>
        <taxon>Actinopterygii</taxon>
        <taxon>Neopterygii</taxon>
        <taxon>Teleostei</taxon>
        <taxon>Neoteleostei</taxon>
        <taxon>Acanthomorphata</taxon>
        <taxon>Carangaria</taxon>
        <taxon>Carangaria incertae sedis</taxon>
        <taxon>Centropomidae</taxon>
        <taxon>Lates</taxon>
    </lineage>
</organism>
<evidence type="ECO:0000313" key="4">
    <source>
        <dbReference type="Proteomes" id="UP000694890"/>
    </source>
</evidence>
<keyword evidence="2" id="KW-0732">Signal</keyword>
<keyword evidence="1" id="KW-0472">Membrane</keyword>
<feature type="signal peptide" evidence="2">
    <location>
        <begin position="1"/>
        <end position="16"/>
    </location>
</feature>
<name>A0AAJ7PTN9_LATCA</name>
<accession>A0AAJ7PTN9</accession>
<feature type="chain" id="PRO_5042478167" evidence="2">
    <location>
        <begin position="17"/>
        <end position="285"/>
    </location>
</feature>
<dbReference type="InterPro" id="IPR007110">
    <property type="entry name" value="Ig-like_dom"/>
</dbReference>
<reference evidence="5" key="1">
    <citation type="submission" date="2025-08" db="UniProtKB">
        <authorList>
            <consortium name="RefSeq"/>
        </authorList>
    </citation>
    <scope>IDENTIFICATION</scope>
    <source>
        <tissue evidence="5">Brain</tissue>
    </source>
</reference>
<keyword evidence="1" id="KW-0812">Transmembrane</keyword>
<feature type="domain" description="Ig-like" evidence="3">
    <location>
        <begin position="113"/>
        <end position="206"/>
    </location>
</feature>
<dbReference type="Pfam" id="PF07686">
    <property type="entry name" value="V-set"/>
    <property type="match status" value="1"/>
</dbReference>
<dbReference type="Gene3D" id="2.60.40.10">
    <property type="entry name" value="Immunoglobulins"/>
    <property type="match status" value="1"/>
</dbReference>
<dbReference type="KEGG" id="lcf:108887449"/>
<dbReference type="InterPro" id="IPR036179">
    <property type="entry name" value="Ig-like_dom_sf"/>
</dbReference>
<dbReference type="Proteomes" id="UP000694890">
    <property type="component" value="Linkage group LG7_1"/>
</dbReference>
<dbReference type="InterPro" id="IPR013106">
    <property type="entry name" value="Ig_V-set"/>
</dbReference>
<proteinExistence type="predicted"/>
<dbReference type="SMART" id="SM00409">
    <property type="entry name" value="IG"/>
    <property type="match status" value="1"/>
</dbReference>
<keyword evidence="1" id="KW-1133">Transmembrane helix</keyword>
<dbReference type="PANTHER" id="PTHR11422">
    <property type="entry name" value="T-CELL SURFACE GLYCOPROTEIN CD4"/>
    <property type="match status" value="1"/>
</dbReference>
<evidence type="ECO:0000313" key="5">
    <source>
        <dbReference type="RefSeq" id="XP_018538399.1"/>
    </source>
</evidence>
<dbReference type="SUPFAM" id="SSF48726">
    <property type="entry name" value="Immunoglobulin"/>
    <property type="match status" value="2"/>
</dbReference>
<dbReference type="PROSITE" id="PS50835">
    <property type="entry name" value="IG_LIKE"/>
    <property type="match status" value="2"/>
</dbReference>